<protein>
    <submittedName>
        <fullName evidence="1">Uncharacterized protein</fullName>
    </submittedName>
</protein>
<dbReference type="NCBIfam" id="TIGR01460">
    <property type="entry name" value="HAD-SF-IIA"/>
    <property type="match status" value="1"/>
</dbReference>
<dbReference type="InterPro" id="IPR006357">
    <property type="entry name" value="HAD-SF_hydro_IIA"/>
</dbReference>
<dbReference type="InterPro" id="IPR023214">
    <property type="entry name" value="HAD_sf"/>
</dbReference>
<gene>
    <name evidence="1" type="ORF">AMATHDRAFT_2543</name>
</gene>
<dbReference type="NCBIfam" id="TIGR01456">
    <property type="entry name" value="CECR5"/>
    <property type="match status" value="1"/>
</dbReference>
<keyword evidence="2" id="KW-1185">Reference proteome</keyword>
<evidence type="ECO:0000313" key="1">
    <source>
        <dbReference type="EMBL" id="PFH52060.1"/>
    </source>
</evidence>
<dbReference type="EMBL" id="KZ301982">
    <property type="protein sequence ID" value="PFH52060.1"/>
    <property type="molecule type" value="Genomic_DNA"/>
</dbReference>
<dbReference type="SUPFAM" id="SSF56784">
    <property type="entry name" value="HAD-like"/>
    <property type="match status" value="1"/>
</dbReference>
<dbReference type="PANTHER" id="PTHR14269:SF4">
    <property type="entry name" value="CAT EYE SYNDROME CRITICAL REGION PROTEIN 5"/>
    <property type="match status" value="1"/>
</dbReference>
<dbReference type="GO" id="GO:0005739">
    <property type="term" value="C:mitochondrion"/>
    <property type="evidence" value="ECO:0007669"/>
    <property type="project" value="TreeGrafter"/>
</dbReference>
<dbReference type="STRING" id="703135.A0A2A9NWC7"/>
<dbReference type="Pfam" id="PF13242">
    <property type="entry name" value="Hydrolase_like"/>
    <property type="match status" value="1"/>
</dbReference>
<reference evidence="1 2" key="1">
    <citation type="submission" date="2014-02" db="EMBL/GenBank/DDBJ databases">
        <title>Transposable element dynamics among asymbiotic and ectomycorrhizal Amanita fungi.</title>
        <authorList>
            <consortium name="DOE Joint Genome Institute"/>
            <person name="Hess J."/>
            <person name="Skrede I."/>
            <person name="Wolfe B."/>
            <person name="LaButti K."/>
            <person name="Ohm R.A."/>
            <person name="Grigoriev I.V."/>
            <person name="Pringle A."/>
        </authorList>
    </citation>
    <scope>NUCLEOTIDE SEQUENCE [LARGE SCALE GENOMIC DNA]</scope>
    <source>
        <strain evidence="1 2">SKay4041</strain>
    </source>
</reference>
<dbReference type="PANTHER" id="PTHR14269">
    <property type="entry name" value="CDP-DIACYLGLYCEROL--GLYCEROL-3-PHOSPHATE 3-PHOSPHATIDYLTRANSFERASE-RELATED"/>
    <property type="match status" value="1"/>
</dbReference>
<dbReference type="GO" id="GO:0046474">
    <property type="term" value="P:glycerophospholipid biosynthetic process"/>
    <property type="evidence" value="ECO:0007669"/>
    <property type="project" value="TreeGrafter"/>
</dbReference>
<dbReference type="InterPro" id="IPR050324">
    <property type="entry name" value="CDP-alcohol_PTase-I"/>
</dbReference>
<accession>A0A2A9NWC7</accession>
<dbReference type="OrthoDB" id="10251048at2759"/>
<sequence>MQTLLLTRLRPYPRSPLSYLVSRRLHGNLSWCPRESHSFHTVQKRHQRRPNLSFVFDIDGVLLRGPDVLPAAKRALAILEGDNPYGIKIPYLLLTNGGGVSEAVRCEKLTKKLGFPISTKQCIQAHTVLKELSHKYADKPVLVLGGKLDAARRVAEDYGFQRAYTTLDVLAWKSSVWPFRQLSPTERDSTKAIDFSRTRISAVFVFHDPRDWGLDVQIVCDILLSGGFIGGPRVHSSGHVGEDVQLVFCNPDLLWRSDFEQPRLGQGAFKESLLSVYKTLTGSIYPYTQFGKPTKATYDFAGQVMNDWLDELYGPGGPRPQIYMIGDNPASDIAGANAAGWNSILVKTGVYDGKQGEGTHGATFEAEDVEEGVLWALEREMGRNTS</sequence>
<name>A0A2A9NWC7_9AGAR</name>
<dbReference type="InterPro" id="IPR006353">
    <property type="entry name" value="HAD-SF_hydro_IIA_CECR5"/>
</dbReference>
<evidence type="ECO:0000313" key="2">
    <source>
        <dbReference type="Proteomes" id="UP000242287"/>
    </source>
</evidence>
<dbReference type="Gene3D" id="3.40.50.1000">
    <property type="entry name" value="HAD superfamily/HAD-like"/>
    <property type="match status" value="2"/>
</dbReference>
<dbReference type="Pfam" id="PF13344">
    <property type="entry name" value="Hydrolase_6"/>
    <property type="match status" value="1"/>
</dbReference>
<organism evidence="1 2">
    <name type="scientific">Amanita thiersii Skay4041</name>
    <dbReference type="NCBI Taxonomy" id="703135"/>
    <lineage>
        <taxon>Eukaryota</taxon>
        <taxon>Fungi</taxon>
        <taxon>Dikarya</taxon>
        <taxon>Basidiomycota</taxon>
        <taxon>Agaricomycotina</taxon>
        <taxon>Agaricomycetes</taxon>
        <taxon>Agaricomycetidae</taxon>
        <taxon>Agaricales</taxon>
        <taxon>Pluteineae</taxon>
        <taxon>Amanitaceae</taxon>
        <taxon>Amanita</taxon>
    </lineage>
</organism>
<dbReference type="AlphaFoldDB" id="A0A2A9NWC7"/>
<proteinExistence type="predicted"/>
<dbReference type="Proteomes" id="UP000242287">
    <property type="component" value="Unassembled WGS sequence"/>
</dbReference>
<dbReference type="InterPro" id="IPR036412">
    <property type="entry name" value="HAD-like_sf"/>
</dbReference>